<dbReference type="Pfam" id="PF11374">
    <property type="entry name" value="DUF3176"/>
    <property type="match status" value="1"/>
</dbReference>
<feature type="transmembrane region" description="Helical" evidence="1">
    <location>
        <begin position="134"/>
        <end position="157"/>
    </location>
</feature>
<evidence type="ECO:0000256" key="1">
    <source>
        <dbReference type="SAM" id="Phobius"/>
    </source>
</evidence>
<keyword evidence="1" id="KW-0812">Transmembrane</keyword>
<feature type="transmembrane region" description="Helical" evidence="1">
    <location>
        <begin position="458"/>
        <end position="481"/>
    </location>
</feature>
<keyword evidence="3" id="KW-1185">Reference proteome</keyword>
<dbReference type="EMBL" id="JBBPDW010000004">
    <property type="protein sequence ID" value="KAK7553379.1"/>
    <property type="molecule type" value="Genomic_DNA"/>
</dbReference>
<dbReference type="PANTHER" id="PTHR35394:SF5">
    <property type="entry name" value="DUF3176 DOMAIN-CONTAINING PROTEIN"/>
    <property type="match status" value="1"/>
</dbReference>
<gene>
    <name evidence="2" type="ORF">IWX46DRAFT_578028</name>
</gene>
<accession>A0ABR1MLW8</accession>
<dbReference type="PANTHER" id="PTHR35394">
    <property type="entry name" value="DUF3176 DOMAIN-CONTAINING PROTEIN"/>
    <property type="match status" value="1"/>
</dbReference>
<keyword evidence="1" id="KW-0472">Membrane</keyword>
<protein>
    <submittedName>
        <fullName evidence="2">Uncharacterized protein</fullName>
    </submittedName>
</protein>
<dbReference type="InterPro" id="IPR021514">
    <property type="entry name" value="DUF3176"/>
</dbReference>
<name>A0ABR1MLW8_9PEZI</name>
<proteinExistence type="predicted"/>
<sequence>MAAKQSLPDEGASVPLVDFDRSPSPLFTPRMSLEPGRKVDVSSSTTLISNRTLSPAGDSTKKHVIETLKPASAVSPQELVATKDRRNLLRDIWAKEIFSMALSIGCIVAVAVILKSQDNKPLSSWPLPWQPSSVVSFITTISRAALIFPLASCISQFKWHHFRQTSRPLIDLRYYDAASRGPLGSLSFIFRVTFKSQAIIASLCCLLTIAALSMETFVQQTIDYPVQSVLAEEIPCTAQVSQTYNFDSNNTSEESVMLDGYDKHLPDEGYTPGQHVATLLNMLSSTQVTSMNMSVVKNPVQLQADPGLYNKKLEVFQCKLAFCARTFPRITSTNGEIQTEKSADQDLTFEYHEDATLHAQGPKGNSDSEAYFFRRSEAWGLIAAFGGMFAQRFDQQSWIRNNGTYQPLDYRDYMYAAADIPKLFDDLALAITDFFRTVDPIDVPGQSFQNVTFVQVHWPWFIGPLLIELGAALLLASCIVVSARQKRVAGTQIWKDSVFPFLFNGIDRGALEGLGEGSGCGNGNGDSASQMERRAARVRVRLQREGEGEEGVVEGRLRFV</sequence>
<feature type="transmembrane region" description="Helical" evidence="1">
    <location>
        <begin position="198"/>
        <end position="218"/>
    </location>
</feature>
<evidence type="ECO:0000313" key="2">
    <source>
        <dbReference type="EMBL" id="KAK7553379.1"/>
    </source>
</evidence>
<reference evidence="2 3" key="1">
    <citation type="submission" date="2024-04" db="EMBL/GenBank/DDBJ databases">
        <title>Phyllosticta paracitricarpa is synonymous to the EU quarantine fungus P. citricarpa based on phylogenomic analyses.</title>
        <authorList>
            <consortium name="Lawrence Berkeley National Laboratory"/>
            <person name="Van Ingen-Buijs V.A."/>
            <person name="Van Westerhoven A.C."/>
            <person name="Haridas S."/>
            <person name="Skiadas P."/>
            <person name="Martin F."/>
            <person name="Groenewald J.Z."/>
            <person name="Crous P.W."/>
            <person name="Seidl M.F."/>
        </authorList>
    </citation>
    <scope>NUCLEOTIDE SEQUENCE [LARGE SCALE GENOMIC DNA]</scope>
    <source>
        <strain evidence="2 3">CBS 122670</strain>
    </source>
</reference>
<keyword evidence="1" id="KW-1133">Transmembrane helix</keyword>
<evidence type="ECO:0000313" key="3">
    <source>
        <dbReference type="Proteomes" id="UP001365128"/>
    </source>
</evidence>
<comment type="caution">
    <text evidence="2">The sequence shown here is derived from an EMBL/GenBank/DDBJ whole genome shotgun (WGS) entry which is preliminary data.</text>
</comment>
<dbReference type="Proteomes" id="UP001365128">
    <property type="component" value="Unassembled WGS sequence"/>
</dbReference>
<organism evidence="2 3">
    <name type="scientific">Phyllosticta citricarpa</name>
    <dbReference type="NCBI Taxonomy" id="55181"/>
    <lineage>
        <taxon>Eukaryota</taxon>
        <taxon>Fungi</taxon>
        <taxon>Dikarya</taxon>
        <taxon>Ascomycota</taxon>
        <taxon>Pezizomycotina</taxon>
        <taxon>Dothideomycetes</taxon>
        <taxon>Dothideomycetes incertae sedis</taxon>
        <taxon>Botryosphaeriales</taxon>
        <taxon>Phyllostictaceae</taxon>
        <taxon>Phyllosticta</taxon>
    </lineage>
</organism>
<feature type="transmembrane region" description="Helical" evidence="1">
    <location>
        <begin position="92"/>
        <end position="114"/>
    </location>
</feature>